<keyword evidence="9" id="KW-0206">Cytoskeleton</keyword>
<dbReference type="EMBL" id="JTDF01002660">
    <property type="protein sequence ID" value="KAF8568579.1"/>
    <property type="molecule type" value="Genomic_DNA"/>
</dbReference>
<keyword evidence="6" id="KW-0547">Nucleotide-binding</keyword>
<evidence type="ECO:0000259" key="13">
    <source>
        <dbReference type="PROSITE" id="PS50011"/>
    </source>
</evidence>
<evidence type="ECO:0000313" key="14">
    <source>
        <dbReference type="EMBL" id="KAF8568579.1"/>
    </source>
</evidence>
<evidence type="ECO:0000256" key="6">
    <source>
        <dbReference type="ARBA" id="ARBA00022741"/>
    </source>
</evidence>
<dbReference type="CDD" id="cd14002">
    <property type="entry name" value="STKc_STK36"/>
    <property type="match status" value="1"/>
</dbReference>
<organism evidence="14 15">
    <name type="scientific">Paragonimus westermani</name>
    <dbReference type="NCBI Taxonomy" id="34504"/>
    <lineage>
        <taxon>Eukaryota</taxon>
        <taxon>Metazoa</taxon>
        <taxon>Spiralia</taxon>
        <taxon>Lophotrochozoa</taxon>
        <taxon>Platyhelminthes</taxon>
        <taxon>Trematoda</taxon>
        <taxon>Digenea</taxon>
        <taxon>Plagiorchiida</taxon>
        <taxon>Troglotremata</taxon>
        <taxon>Troglotrematidae</taxon>
        <taxon>Paragonimus</taxon>
    </lineage>
</organism>
<dbReference type="InterPro" id="IPR000719">
    <property type="entry name" value="Prot_kinase_dom"/>
</dbReference>
<keyword evidence="3" id="KW-0963">Cytoplasm</keyword>
<dbReference type="GO" id="GO:0005856">
    <property type="term" value="C:cytoskeleton"/>
    <property type="evidence" value="ECO:0007669"/>
    <property type="project" value="UniProtKB-SubCell"/>
</dbReference>
<keyword evidence="5" id="KW-0808">Transferase</keyword>
<dbReference type="InterPro" id="IPR008271">
    <property type="entry name" value="Ser/Thr_kinase_AS"/>
</dbReference>
<dbReference type="Proteomes" id="UP000699462">
    <property type="component" value="Unassembled WGS sequence"/>
</dbReference>
<reference evidence="14 15" key="1">
    <citation type="submission" date="2019-07" db="EMBL/GenBank/DDBJ databases">
        <title>Annotation for the trematode Paragonimus westermani.</title>
        <authorList>
            <person name="Choi Y.-J."/>
        </authorList>
    </citation>
    <scope>NUCLEOTIDE SEQUENCE [LARGE SCALE GENOMIC DNA]</scope>
    <source>
        <strain evidence="14">180907_Pwestermani</strain>
    </source>
</reference>
<evidence type="ECO:0000256" key="3">
    <source>
        <dbReference type="ARBA" id="ARBA00022490"/>
    </source>
</evidence>
<evidence type="ECO:0000256" key="4">
    <source>
        <dbReference type="ARBA" id="ARBA00022527"/>
    </source>
</evidence>
<evidence type="ECO:0000256" key="10">
    <source>
        <dbReference type="ARBA" id="ARBA00047899"/>
    </source>
</evidence>
<comment type="caution">
    <text evidence="14">The sequence shown here is derived from an EMBL/GenBank/DDBJ whole genome shotgun (WGS) entry which is preliminary data.</text>
</comment>
<evidence type="ECO:0000256" key="2">
    <source>
        <dbReference type="ARBA" id="ARBA00012513"/>
    </source>
</evidence>
<feature type="compositionally biased region" description="Basic and acidic residues" evidence="12">
    <location>
        <begin position="587"/>
        <end position="597"/>
    </location>
</feature>
<dbReference type="EC" id="2.7.11.1" evidence="2"/>
<dbReference type="PANTHER" id="PTHR22983">
    <property type="entry name" value="PROTEIN KINASE RELATED"/>
    <property type="match status" value="1"/>
</dbReference>
<dbReference type="Pfam" id="PF00069">
    <property type="entry name" value="Pkinase"/>
    <property type="match status" value="1"/>
</dbReference>
<evidence type="ECO:0000256" key="1">
    <source>
        <dbReference type="ARBA" id="ARBA00004245"/>
    </source>
</evidence>
<evidence type="ECO:0000256" key="9">
    <source>
        <dbReference type="ARBA" id="ARBA00023212"/>
    </source>
</evidence>
<dbReference type="InterPro" id="IPR016024">
    <property type="entry name" value="ARM-type_fold"/>
</dbReference>
<dbReference type="Gene3D" id="1.10.510.10">
    <property type="entry name" value="Transferase(Phosphotransferase) domain 1"/>
    <property type="match status" value="1"/>
</dbReference>
<keyword evidence="4" id="KW-0723">Serine/threonine-protein kinase</keyword>
<dbReference type="Gene3D" id="1.25.10.10">
    <property type="entry name" value="Leucine-rich Repeat Variant"/>
    <property type="match status" value="1"/>
</dbReference>
<dbReference type="OrthoDB" id="266718at2759"/>
<accession>A0A8T0DKZ0</accession>
<dbReference type="FunFam" id="1.10.510.10:FF:000292">
    <property type="entry name" value="Serine/threonine-protein kinase 36"/>
    <property type="match status" value="1"/>
</dbReference>
<name>A0A8T0DKZ0_9TREM</name>
<feature type="domain" description="Protein kinase" evidence="13">
    <location>
        <begin position="6"/>
        <end position="268"/>
    </location>
</feature>
<dbReference type="SUPFAM" id="SSF48371">
    <property type="entry name" value="ARM repeat"/>
    <property type="match status" value="2"/>
</dbReference>
<protein>
    <recommendedName>
        <fullName evidence="2">non-specific serine/threonine protein kinase</fullName>
        <ecNumber evidence="2">2.7.11.1</ecNumber>
    </recommendedName>
</protein>
<comment type="catalytic activity">
    <reaction evidence="10">
        <text>L-threonyl-[protein] + ATP = O-phospho-L-threonyl-[protein] + ADP + H(+)</text>
        <dbReference type="Rhea" id="RHEA:46608"/>
        <dbReference type="Rhea" id="RHEA-COMP:11060"/>
        <dbReference type="Rhea" id="RHEA-COMP:11605"/>
        <dbReference type="ChEBI" id="CHEBI:15378"/>
        <dbReference type="ChEBI" id="CHEBI:30013"/>
        <dbReference type="ChEBI" id="CHEBI:30616"/>
        <dbReference type="ChEBI" id="CHEBI:61977"/>
        <dbReference type="ChEBI" id="CHEBI:456216"/>
        <dbReference type="EC" id="2.7.11.1"/>
    </reaction>
</comment>
<sequence length="1694" mass="190385">MGLERYTVLECIGEGSFGRVYRGRVKDNGQVPNGIGTDHIFQIVAMKFIPKVGKSEKSLRNLKREIGIMQSMHHANIIEMKDTFETEREVVAITDYAEGDLFQIIEDDGQLSEEIVRSIACQLVSALYYLHAHRILHRDMKPQNILLGQEGVIKLCDFGFARVMNLNSMVLTSIKGTPLYMAPELVQEKPYDHTADLWALGCILYELFVGKPPFYTESIFQLVKMITKMSIQWPPDMNPEFKDFLTRLLQKDVRKRLQWPELLDHPFIAAGIQSKTMGVSPRTRQLSSPFTQPLTPSQLAEKERQTQQMSRPSGSRILRRVGGERIHSLKQVQEERSIDISQSRNEKPSAVLNNEHSVTGSSNQIQTSNRKLTQNTIAETIQFNRPGSTDTSKGQNHRTNSPERRPQSCNAVKVPESSSIPSIRNQSCNETKTSALPHIPSRGLVKPEHYRNGGTEAPPTPRTDRISTDYAREQGIYEDYLKVKDNCRTAAATGTVASMISNGQKQLNRVSDLSDAPHSTAYTQDVRTRRKPNSAQLRTINDDQSEADVHPERSAQYTEGWWLRDSVEAWERLVDATELELAPQSSSEREISRHSSERLNPPQKRTALSLLRDEEFARRVALRLASASVIEDRADWKSIQSWTVVLAERCALPKQARPRPLSADTVGMKNAPKEINQGLEAAAYLKTILHLVTNLVTVKCDVDIIVRFCERTELPEQVIKLIRAMLTSETLQQRPWYEQILLDLIIAINAYFVSEIGHCQTAPESAIQSYTEHALCFMELVSQLINQRSDDEYLLRDQTLLCLRSLMERMVDRNILLVEKFYSDLASNYLSTVKDLLYMPSISRRGSVDLDAQRLDDIREHALAAITAFTYPLVTKIVISDDSQLSQSLNDPISSWITGSSVVSIQTHKIAAFIAQQLCLPEFATHMRLYVSYLWMPRLCIHTAKLFYDCIQADASFGQHCINKVPAYLEALFELLQKKITLSNVDQFTVTEIVIHSLSVLTIQLGRVPDLIRDMYPNFYRMFVESQVPSHAAALALLLSRMGPLDCSNIPFKPRDLIQAISRVLVSPLAQSQSSRSRLLWAMSESTIATANHGTSGQVDPVEAFELPMTLGIPQFNWPASHGWLDGVFEMALNQCTQMDTVFMYHWTETKLHDRLWQCLEHVFNLGGCADVILPTHPAPDWSMLSPRGVCVLLRLACMIYTKELNLYSEEIRKSHSPMLSCVNYIFTPMFIKSVLDNTWNALTVDGIVSYILVCACELLQLPLEQSDATSYCPKAVPKQYLEHELLTNLGRVVAKLHADNAAFVSSKTVDKKCIQMIHLSRLQALLFLIFRICSGPFLEEDQIVSGERPSSNLKSEPKGDSKTKTEAYQGHMNLLRNHLSALFLEYPSTDGSVTVGQFVQIVRWCLSCLTAELRAGACVLLNRALVCQIVEDFPKRVKSQTHSNPQLPRSTGQLVWLTLMKPEVESSEHHLTAEGCILHDLLADTDAVVVTQALNLFANLCLLTPSGSSDCESVTVPSLQRGSSVCYTVEDFYNQKVHRPTPQASVKADGKLIPNTDSLWYSLCEPFVKLSAKSLDAEQTTVRQAALLALGNALYRFEGAREICVPLLDKINKLLTEDASARIRANAAGVFGNLSLHANLPVETLLQHQILGSLLETGCLDGDRRVQEASLAALRSICSMDKRLRQVNECCKT</sequence>
<proteinExistence type="predicted"/>
<feature type="region of interest" description="Disordered" evidence="12">
    <location>
        <begin position="581"/>
        <end position="603"/>
    </location>
</feature>
<evidence type="ECO:0000256" key="12">
    <source>
        <dbReference type="SAM" id="MobiDB-lite"/>
    </source>
</evidence>
<keyword evidence="15" id="KW-1185">Reference proteome</keyword>
<dbReference type="InterPro" id="IPR011009">
    <property type="entry name" value="Kinase-like_dom_sf"/>
</dbReference>
<dbReference type="PANTHER" id="PTHR22983:SF6">
    <property type="entry name" value="SERINE_THREONINE-PROTEIN KINASE 36"/>
    <property type="match status" value="1"/>
</dbReference>
<evidence type="ECO:0000256" key="8">
    <source>
        <dbReference type="ARBA" id="ARBA00022840"/>
    </source>
</evidence>
<dbReference type="PROSITE" id="PS00108">
    <property type="entry name" value="PROTEIN_KINASE_ST"/>
    <property type="match status" value="1"/>
</dbReference>
<evidence type="ECO:0000256" key="7">
    <source>
        <dbReference type="ARBA" id="ARBA00022777"/>
    </source>
</evidence>
<dbReference type="SMART" id="SM00220">
    <property type="entry name" value="S_TKc"/>
    <property type="match status" value="1"/>
</dbReference>
<comment type="subcellular location">
    <subcellularLocation>
        <location evidence="1">Cytoplasm</location>
        <location evidence="1">Cytoskeleton</location>
    </subcellularLocation>
</comment>
<evidence type="ECO:0000256" key="11">
    <source>
        <dbReference type="ARBA" id="ARBA00048679"/>
    </source>
</evidence>
<feature type="compositionally biased region" description="Polar residues" evidence="12">
    <location>
        <begin position="416"/>
        <end position="434"/>
    </location>
</feature>
<gene>
    <name evidence="14" type="ORF">P879_04394</name>
</gene>
<dbReference type="PROSITE" id="PS50011">
    <property type="entry name" value="PROTEIN_KINASE_DOM"/>
    <property type="match status" value="1"/>
</dbReference>
<feature type="region of interest" description="Disordered" evidence="12">
    <location>
        <begin position="511"/>
        <end position="552"/>
    </location>
</feature>
<dbReference type="GO" id="GO:0005524">
    <property type="term" value="F:ATP binding"/>
    <property type="evidence" value="ECO:0007669"/>
    <property type="project" value="UniProtKB-KW"/>
</dbReference>
<dbReference type="GO" id="GO:0004674">
    <property type="term" value="F:protein serine/threonine kinase activity"/>
    <property type="evidence" value="ECO:0007669"/>
    <property type="project" value="UniProtKB-KW"/>
</dbReference>
<evidence type="ECO:0000256" key="5">
    <source>
        <dbReference type="ARBA" id="ARBA00022679"/>
    </source>
</evidence>
<comment type="catalytic activity">
    <reaction evidence="11">
        <text>L-seryl-[protein] + ATP = O-phospho-L-seryl-[protein] + ADP + H(+)</text>
        <dbReference type="Rhea" id="RHEA:17989"/>
        <dbReference type="Rhea" id="RHEA-COMP:9863"/>
        <dbReference type="Rhea" id="RHEA-COMP:11604"/>
        <dbReference type="ChEBI" id="CHEBI:15378"/>
        <dbReference type="ChEBI" id="CHEBI:29999"/>
        <dbReference type="ChEBI" id="CHEBI:30616"/>
        <dbReference type="ChEBI" id="CHEBI:83421"/>
        <dbReference type="ChEBI" id="CHEBI:456216"/>
        <dbReference type="EC" id="2.7.11.1"/>
    </reaction>
</comment>
<feature type="compositionally biased region" description="Basic and acidic residues" evidence="12">
    <location>
        <begin position="321"/>
        <end position="338"/>
    </location>
</feature>
<feature type="compositionally biased region" description="Polar residues" evidence="12">
    <location>
        <begin position="278"/>
        <end position="298"/>
    </location>
</feature>
<dbReference type="SUPFAM" id="SSF56112">
    <property type="entry name" value="Protein kinase-like (PK-like)"/>
    <property type="match status" value="1"/>
</dbReference>
<keyword evidence="7" id="KW-0418">Kinase</keyword>
<keyword evidence="8" id="KW-0067">ATP-binding</keyword>
<dbReference type="GO" id="GO:0005737">
    <property type="term" value="C:cytoplasm"/>
    <property type="evidence" value="ECO:0007669"/>
    <property type="project" value="TreeGrafter"/>
</dbReference>
<dbReference type="InterPro" id="IPR011989">
    <property type="entry name" value="ARM-like"/>
</dbReference>
<dbReference type="GO" id="GO:0007224">
    <property type="term" value="P:smoothened signaling pathway"/>
    <property type="evidence" value="ECO:0007669"/>
    <property type="project" value="TreeGrafter"/>
</dbReference>
<evidence type="ECO:0000313" key="15">
    <source>
        <dbReference type="Proteomes" id="UP000699462"/>
    </source>
</evidence>
<feature type="region of interest" description="Disordered" evidence="12">
    <location>
        <begin position="278"/>
        <end position="465"/>
    </location>
</feature>
<feature type="compositionally biased region" description="Polar residues" evidence="12">
    <location>
        <begin position="351"/>
        <end position="399"/>
    </location>
</feature>